<proteinExistence type="predicted"/>
<keyword evidence="2" id="KW-1185">Reference proteome</keyword>
<organism evidence="1 2">
    <name type="scientific">Somion occarium</name>
    <dbReference type="NCBI Taxonomy" id="3059160"/>
    <lineage>
        <taxon>Eukaryota</taxon>
        <taxon>Fungi</taxon>
        <taxon>Dikarya</taxon>
        <taxon>Basidiomycota</taxon>
        <taxon>Agaricomycotina</taxon>
        <taxon>Agaricomycetes</taxon>
        <taxon>Polyporales</taxon>
        <taxon>Cerrenaceae</taxon>
        <taxon>Somion</taxon>
    </lineage>
</organism>
<accession>A0ABP1E6R5</accession>
<evidence type="ECO:0000313" key="1">
    <source>
        <dbReference type="EMBL" id="CAL1715650.1"/>
    </source>
</evidence>
<name>A0ABP1E6R5_9APHY</name>
<dbReference type="Proteomes" id="UP001497453">
    <property type="component" value="Chromosome 8"/>
</dbReference>
<gene>
    <name evidence="1" type="ORF">GFSPODELE1_LOCUS10345</name>
</gene>
<dbReference type="EMBL" id="OZ037951">
    <property type="protein sequence ID" value="CAL1715650.1"/>
    <property type="molecule type" value="Genomic_DNA"/>
</dbReference>
<protein>
    <submittedName>
        <fullName evidence="1">Uncharacterized protein</fullName>
    </submittedName>
</protein>
<sequence>MPLSALALSSTHHVPRPSRFDKEIPGVNFKIKRYQMVAIGSAVGVFSLVSNAQQSSLFIWLKRSTATVAPSNTTHGHLKKVQKGDSAYIAFRLTAQYDLKVIELETNPDNSNEGSSPAESTPLTNSTLSSPVFFGSDTIRTYACLILSPPEIYYLVSSCLYQSERLSFALLSRREAPFRPSSQVSRLLPHRVMSEIRRTCGVLALSAYKVAAGNASS</sequence>
<evidence type="ECO:0000313" key="2">
    <source>
        <dbReference type="Proteomes" id="UP001497453"/>
    </source>
</evidence>
<reference evidence="2" key="1">
    <citation type="submission" date="2024-04" db="EMBL/GenBank/DDBJ databases">
        <authorList>
            <person name="Shaw F."/>
            <person name="Minotto A."/>
        </authorList>
    </citation>
    <scope>NUCLEOTIDE SEQUENCE [LARGE SCALE GENOMIC DNA]</scope>
</reference>